<accession>A0AA46DDQ8</accession>
<organism evidence="1 2">
    <name type="scientific">Caldimonas thermodepolymerans</name>
    <dbReference type="NCBI Taxonomy" id="215580"/>
    <lineage>
        <taxon>Bacteria</taxon>
        <taxon>Pseudomonadati</taxon>
        <taxon>Pseudomonadota</taxon>
        <taxon>Betaproteobacteria</taxon>
        <taxon>Burkholderiales</taxon>
        <taxon>Sphaerotilaceae</taxon>
        <taxon>Caldimonas</taxon>
    </lineage>
</organism>
<name>A0AA46DDQ8_9BURK</name>
<dbReference type="Proteomes" id="UP000294772">
    <property type="component" value="Unassembled WGS sequence"/>
</dbReference>
<protein>
    <submittedName>
        <fullName evidence="1">Uncharacterized protein</fullName>
    </submittedName>
</protein>
<proteinExistence type="predicted"/>
<dbReference type="RefSeq" id="WP_132765374.1">
    <property type="nucleotide sequence ID" value="NZ_CP110416.1"/>
</dbReference>
<reference evidence="1 2" key="1">
    <citation type="submission" date="2019-03" db="EMBL/GenBank/DDBJ databases">
        <title>Genomic Encyclopedia of Type Strains, Phase IV (KMG-IV): sequencing the most valuable type-strain genomes for metagenomic binning, comparative biology and taxonomic classification.</title>
        <authorList>
            <person name="Goeker M."/>
        </authorList>
    </citation>
    <scope>NUCLEOTIDE SEQUENCE [LARGE SCALE GENOMIC DNA]</scope>
    <source>
        <strain evidence="1 2">DSM 15264</strain>
    </source>
</reference>
<gene>
    <name evidence="1" type="ORF">EV676_10648</name>
</gene>
<sequence>MFWLAWNLGCTVAELEQRLSGLEWAEWSAFMAEEGLVPSAHDIRHAELRADVHNGLLPRKGGRAWHPTEFLRQRWVDPEAQRREKRQRMVRGGQALMAALRGK</sequence>
<dbReference type="EMBL" id="SLXF01000006">
    <property type="protein sequence ID" value="TCP06565.1"/>
    <property type="molecule type" value="Genomic_DNA"/>
</dbReference>
<evidence type="ECO:0000313" key="1">
    <source>
        <dbReference type="EMBL" id="TCP06565.1"/>
    </source>
</evidence>
<dbReference type="AlphaFoldDB" id="A0AA46DDQ8"/>
<evidence type="ECO:0000313" key="2">
    <source>
        <dbReference type="Proteomes" id="UP000294772"/>
    </source>
</evidence>
<comment type="caution">
    <text evidence="1">The sequence shown here is derived from an EMBL/GenBank/DDBJ whole genome shotgun (WGS) entry which is preliminary data.</text>
</comment>